<keyword evidence="3" id="KW-1185">Reference proteome</keyword>
<comment type="caution">
    <text evidence="2">The sequence shown here is derived from an EMBL/GenBank/DDBJ whole genome shotgun (WGS) entry which is preliminary data.</text>
</comment>
<gene>
    <name evidence="2" type="ORF">F383_37754</name>
</gene>
<dbReference type="Proteomes" id="UP000032142">
    <property type="component" value="Unassembled WGS sequence"/>
</dbReference>
<feature type="region of interest" description="Disordered" evidence="1">
    <location>
        <begin position="40"/>
        <end position="60"/>
    </location>
</feature>
<protein>
    <submittedName>
        <fullName evidence="2">DNA mismatch repair mutS</fullName>
    </submittedName>
</protein>
<evidence type="ECO:0000313" key="2">
    <source>
        <dbReference type="EMBL" id="KHF98650.1"/>
    </source>
</evidence>
<dbReference type="EMBL" id="JRRC01047013">
    <property type="protein sequence ID" value="KHF98650.1"/>
    <property type="molecule type" value="Genomic_DNA"/>
</dbReference>
<accession>A0A0B0MIB7</accession>
<sequence>MALMSYYKAKVPCKTMARHGIGEFIRQGYHVRPRQDMAMVSSKKKRFSSNPKSKSKKRQVENMKKEYKYAFKAYLILRL</sequence>
<reference evidence="3" key="1">
    <citation type="submission" date="2014-09" db="EMBL/GenBank/DDBJ databases">
        <authorList>
            <person name="Mudge J."/>
            <person name="Ramaraj T."/>
            <person name="Lindquist I.E."/>
            <person name="Bharti A.K."/>
            <person name="Sundararajan A."/>
            <person name="Cameron C.T."/>
            <person name="Woodward J.E."/>
            <person name="May G.D."/>
            <person name="Brubaker C."/>
            <person name="Broadhvest J."/>
            <person name="Wilkins T.A."/>
        </authorList>
    </citation>
    <scope>NUCLEOTIDE SEQUENCE</scope>
    <source>
        <strain evidence="3">cv. AKA8401</strain>
    </source>
</reference>
<dbReference type="AlphaFoldDB" id="A0A0B0MIB7"/>
<proteinExistence type="predicted"/>
<feature type="compositionally biased region" description="Basic residues" evidence="1">
    <location>
        <begin position="42"/>
        <end position="57"/>
    </location>
</feature>
<evidence type="ECO:0000256" key="1">
    <source>
        <dbReference type="SAM" id="MobiDB-lite"/>
    </source>
</evidence>
<organism evidence="2 3">
    <name type="scientific">Gossypium arboreum</name>
    <name type="common">Tree cotton</name>
    <name type="synonym">Gossypium nanking</name>
    <dbReference type="NCBI Taxonomy" id="29729"/>
    <lineage>
        <taxon>Eukaryota</taxon>
        <taxon>Viridiplantae</taxon>
        <taxon>Streptophyta</taxon>
        <taxon>Embryophyta</taxon>
        <taxon>Tracheophyta</taxon>
        <taxon>Spermatophyta</taxon>
        <taxon>Magnoliopsida</taxon>
        <taxon>eudicotyledons</taxon>
        <taxon>Gunneridae</taxon>
        <taxon>Pentapetalae</taxon>
        <taxon>rosids</taxon>
        <taxon>malvids</taxon>
        <taxon>Malvales</taxon>
        <taxon>Malvaceae</taxon>
        <taxon>Malvoideae</taxon>
        <taxon>Gossypium</taxon>
    </lineage>
</organism>
<name>A0A0B0MIB7_GOSAR</name>
<evidence type="ECO:0000313" key="3">
    <source>
        <dbReference type="Proteomes" id="UP000032142"/>
    </source>
</evidence>